<dbReference type="PANTHER" id="PTHR46558">
    <property type="entry name" value="TRACRIPTIONAL REGULATORY PROTEIN-RELATED-RELATED"/>
    <property type="match status" value="1"/>
</dbReference>
<protein>
    <submittedName>
        <fullName evidence="3">DNA-binding XRE family transcriptional regulator</fullName>
    </submittedName>
</protein>
<accession>A0A366JEV0</accession>
<reference evidence="3 4" key="1">
    <citation type="submission" date="2018-06" db="EMBL/GenBank/DDBJ databases">
        <title>Freshwater and sediment microbial communities from various areas in North America, analyzing microbe dynamics in response to fracking.</title>
        <authorList>
            <person name="Lamendella R."/>
        </authorList>
    </citation>
    <scope>NUCLEOTIDE SEQUENCE [LARGE SCALE GENOMIC DNA]</scope>
    <source>
        <strain evidence="3 4">14_TX</strain>
    </source>
</reference>
<dbReference type="Proteomes" id="UP000252731">
    <property type="component" value="Unassembled WGS sequence"/>
</dbReference>
<keyword evidence="1 3" id="KW-0238">DNA-binding</keyword>
<sequence>MNLKILRLKKRLRQKHVAKAIGVSRNAISNYERNSNVPKKSNLEKLAEFYGVSVEDITEEDI</sequence>
<dbReference type="PANTHER" id="PTHR46558:SF11">
    <property type="entry name" value="HTH-TYPE TRANSCRIPTIONAL REGULATOR XRE"/>
    <property type="match status" value="1"/>
</dbReference>
<organism evidence="3 4">
    <name type="scientific">Cytobacillus firmus</name>
    <name type="common">Bacillus firmus</name>
    <dbReference type="NCBI Taxonomy" id="1399"/>
    <lineage>
        <taxon>Bacteria</taxon>
        <taxon>Bacillati</taxon>
        <taxon>Bacillota</taxon>
        <taxon>Bacilli</taxon>
        <taxon>Bacillales</taxon>
        <taxon>Bacillaceae</taxon>
        <taxon>Cytobacillus</taxon>
    </lineage>
</organism>
<dbReference type="CDD" id="cd00093">
    <property type="entry name" value="HTH_XRE"/>
    <property type="match status" value="1"/>
</dbReference>
<comment type="caution">
    <text evidence="3">The sequence shown here is derived from an EMBL/GenBank/DDBJ whole genome shotgun (WGS) entry which is preliminary data.</text>
</comment>
<dbReference type="InterPro" id="IPR010982">
    <property type="entry name" value="Lambda_DNA-bd_dom_sf"/>
</dbReference>
<dbReference type="PROSITE" id="PS50943">
    <property type="entry name" value="HTH_CROC1"/>
    <property type="match status" value="1"/>
</dbReference>
<evidence type="ECO:0000313" key="3">
    <source>
        <dbReference type="EMBL" id="RBP85506.1"/>
    </source>
</evidence>
<dbReference type="EMBL" id="QNSF01000039">
    <property type="protein sequence ID" value="RBP85506.1"/>
    <property type="molecule type" value="Genomic_DNA"/>
</dbReference>
<proteinExistence type="predicted"/>
<feature type="domain" description="HTH cro/C1-type" evidence="2">
    <location>
        <begin position="3"/>
        <end position="57"/>
    </location>
</feature>
<name>A0A366JEV0_CYTFI</name>
<dbReference type="Pfam" id="PF01381">
    <property type="entry name" value="HTH_3"/>
    <property type="match status" value="1"/>
</dbReference>
<keyword evidence="4" id="KW-1185">Reference proteome</keyword>
<evidence type="ECO:0000256" key="1">
    <source>
        <dbReference type="ARBA" id="ARBA00023125"/>
    </source>
</evidence>
<evidence type="ECO:0000259" key="2">
    <source>
        <dbReference type="PROSITE" id="PS50943"/>
    </source>
</evidence>
<dbReference type="SMART" id="SM00530">
    <property type="entry name" value="HTH_XRE"/>
    <property type="match status" value="1"/>
</dbReference>
<dbReference type="Gene3D" id="1.10.260.40">
    <property type="entry name" value="lambda repressor-like DNA-binding domains"/>
    <property type="match status" value="1"/>
</dbReference>
<dbReference type="AlphaFoldDB" id="A0A366JEV0"/>
<dbReference type="InterPro" id="IPR001387">
    <property type="entry name" value="Cro/C1-type_HTH"/>
</dbReference>
<evidence type="ECO:0000313" key="4">
    <source>
        <dbReference type="Proteomes" id="UP000252731"/>
    </source>
</evidence>
<dbReference type="SUPFAM" id="SSF47413">
    <property type="entry name" value="lambda repressor-like DNA-binding domains"/>
    <property type="match status" value="1"/>
</dbReference>
<gene>
    <name evidence="3" type="ORF">DFO70_13910</name>
</gene>
<dbReference type="GO" id="GO:0003677">
    <property type="term" value="F:DNA binding"/>
    <property type="evidence" value="ECO:0007669"/>
    <property type="project" value="UniProtKB-KW"/>
</dbReference>